<comment type="similarity">
    <text evidence="1 8">Belongs to the thymidylate kinase family.</text>
</comment>
<protein>
    <recommendedName>
        <fullName evidence="8">Thymidylate kinase</fullName>
        <ecNumber evidence="8">2.7.4.9</ecNumber>
    </recommendedName>
    <alternativeName>
        <fullName evidence="8">dTMP kinase</fullName>
    </alternativeName>
</protein>
<evidence type="ECO:0000256" key="7">
    <source>
        <dbReference type="ARBA" id="ARBA00048743"/>
    </source>
</evidence>
<comment type="caution">
    <text evidence="8">Lacks conserved residue(s) required for the propagation of feature annotation.</text>
</comment>
<evidence type="ECO:0000313" key="10">
    <source>
        <dbReference type="EMBL" id="KKR89115.1"/>
    </source>
</evidence>
<proteinExistence type="inferred from homology"/>
<dbReference type="Gene3D" id="3.40.50.300">
    <property type="entry name" value="P-loop containing nucleotide triphosphate hydrolases"/>
    <property type="match status" value="1"/>
</dbReference>
<evidence type="ECO:0000256" key="6">
    <source>
        <dbReference type="ARBA" id="ARBA00022840"/>
    </source>
</evidence>
<keyword evidence="2 8" id="KW-0808">Transferase</keyword>
<dbReference type="GO" id="GO:0005524">
    <property type="term" value="F:ATP binding"/>
    <property type="evidence" value="ECO:0007669"/>
    <property type="project" value="UniProtKB-UniRule"/>
</dbReference>
<feature type="domain" description="Thymidylate kinase-like" evidence="9">
    <location>
        <begin position="7"/>
        <end position="179"/>
    </location>
</feature>
<dbReference type="GO" id="GO:0005829">
    <property type="term" value="C:cytosol"/>
    <property type="evidence" value="ECO:0007669"/>
    <property type="project" value="TreeGrafter"/>
</dbReference>
<evidence type="ECO:0000256" key="1">
    <source>
        <dbReference type="ARBA" id="ARBA00009776"/>
    </source>
</evidence>
<dbReference type="GO" id="GO:0004798">
    <property type="term" value="F:dTMP kinase activity"/>
    <property type="evidence" value="ECO:0007669"/>
    <property type="project" value="UniProtKB-UniRule"/>
</dbReference>
<comment type="function">
    <text evidence="8">Phosphorylation of dTMP to form dTDP in both de novo and salvage pathways of dTTP synthesis.</text>
</comment>
<dbReference type="EMBL" id="LCAK01000001">
    <property type="protein sequence ID" value="KKR89115.1"/>
    <property type="molecule type" value="Genomic_DNA"/>
</dbReference>
<dbReference type="PANTHER" id="PTHR10344">
    <property type="entry name" value="THYMIDYLATE KINASE"/>
    <property type="match status" value="1"/>
</dbReference>
<dbReference type="InterPro" id="IPR039430">
    <property type="entry name" value="Thymidylate_kin-like_dom"/>
</dbReference>
<keyword evidence="5 8" id="KW-0418">Kinase</keyword>
<dbReference type="GO" id="GO:0006233">
    <property type="term" value="P:dTDP biosynthetic process"/>
    <property type="evidence" value="ECO:0007669"/>
    <property type="project" value="InterPro"/>
</dbReference>
<keyword evidence="3 8" id="KW-0545">Nucleotide biosynthesis</keyword>
<accession>A0A0G0WXI8</accession>
<reference evidence="10 11" key="1">
    <citation type="journal article" date="2015" name="Nature">
        <title>rRNA introns, odd ribosomes, and small enigmatic genomes across a large radiation of phyla.</title>
        <authorList>
            <person name="Brown C.T."/>
            <person name="Hug L.A."/>
            <person name="Thomas B.C."/>
            <person name="Sharon I."/>
            <person name="Castelle C.J."/>
            <person name="Singh A."/>
            <person name="Wilkins M.J."/>
            <person name="Williams K.H."/>
            <person name="Banfield J.F."/>
        </authorList>
    </citation>
    <scope>NUCLEOTIDE SEQUENCE [LARGE SCALE GENOMIC DNA]</scope>
</reference>
<dbReference type="InterPro" id="IPR018094">
    <property type="entry name" value="Thymidylate_kinase"/>
</dbReference>
<dbReference type="GO" id="GO:0006235">
    <property type="term" value="P:dTTP biosynthetic process"/>
    <property type="evidence" value="ECO:0007669"/>
    <property type="project" value="UniProtKB-UniRule"/>
</dbReference>
<name>A0A0G0WXI8_9BACT</name>
<evidence type="ECO:0000256" key="3">
    <source>
        <dbReference type="ARBA" id="ARBA00022727"/>
    </source>
</evidence>
<dbReference type="SUPFAM" id="SSF52540">
    <property type="entry name" value="P-loop containing nucleoside triphosphate hydrolases"/>
    <property type="match status" value="1"/>
</dbReference>
<sequence length="216" mass="24322">MGKFIVLEGGEGAGKGVVMADLRQRLAGRDDVIFTREPGGTKIAEKIRTLLLSKGNEAMLPLTKLFLFCGARAQHVNELIKPALESGKNVISDRFSYSTVAYQIFGRVKGELVQICEQLNFIATGGLKPDAVIYLDVEPGIGLERKAKSKDGHCTRFDKENFEFYAMARIGYLEQYRRYMEEKSNPVWHLIETTVTSEQEVKEKAWGIVKKILEMK</sequence>
<dbReference type="InterPro" id="IPR018095">
    <property type="entry name" value="Thymidylate_kin_CS"/>
</dbReference>
<evidence type="ECO:0000313" key="11">
    <source>
        <dbReference type="Proteomes" id="UP000033918"/>
    </source>
</evidence>
<comment type="catalytic activity">
    <reaction evidence="7 8">
        <text>dTMP + ATP = dTDP + ADP</text>
        <dbReference type="Rhea" id="RHEA:13517"/>
        <dbReference type="ChEBI" id="CHEBI:30616"/>
        <dbReference type="ChEBI" id="CHEBI:58369"/>
        <dbReference type="ChEBI" id="CHEBI:63528"/>
        <dbReference type="ChEBI" id="CHEBI:456216"/>
        <dbReference type="EC" id="2.7.4.9"/>
    </reaction>
</comment>
<dbReference type="AlphaFoldDB" id="A0A0G0WXI8"/>
<dbReference type="GO" id="GO:0006227">
    <property type="term" value="P:dUDP biosynthetic process"/>
    <property type="evidence" value="ECO:0007669"/>
    <property type="project" value="TreeGrafter"/>
</dbReference>
<evidence type="ECO:0000256" key="4">
    <source>
        <dbReference type="ARBA" id="ARBA00022741"/>
    </source>
</evidence>
<evidence type="ECO:0000256" key="8">
    <source>
        <dbReference type="HAMAP-Rule" id="MF_00165"/>
    </source>
</evidence>
<dbReference type="CDD" id="cd01672">
    <property type="entry name" value="TMPK"/>
    <property type="match status" value="1"/>
</dbReference>
<dbReference type="PROSITE" id="PS01331">
    <property type="entry name" value="THYMIDYLATE_KINASE"/>
    <property type="match status" value="1"/>
</dbReference>
<evidence type="ECO:0000256" key="2">
    <source>
        <dbReference type="ARBA" id="ARBA00022679"/>
    </source>
</evidence>
<evidence type="ECO:0000256" key="5">
    <source>
        <dbReference type="ARBA" id="ARBA00022777"/>
    </source>
</evidence>
<dbReference type="EC" id="2.7.4.9" evidence="8"/>
<keyword evidence="4 8" id="KW-0547">Nucleotide-binding</keyword>
<dbReference type="HAMAP" id="MF_00165">
    <property type="entry name" value="Thymidylate_kinase"/>
    <property type="match status" value="1"/>
</dbReference>
<dbReference type="PANTHER" id="PTHR10344:SF4">
    <property type="entry name" value="UMP-CMP KINASE 2, MITOCHONDRIAL"/>
    <property type="match status" value="1"/>
</dbReference>
<keyword evidence="6 8" id="KW-0067">ATP-binding</keyword>
<dbReference type="PATRIC" id="fig|1619006.3.peg.19"/>
<dbReference type="NCBIfam" id="TIGR00041">
    <property type="entry name" value="DTMP_kinase"/>
    <property type="match status" value="1"/>
</dbReference>
<dbReference type="InterPro" id="IPR027417">
    <property type="entry name" value="P-loop_NTPase"/>
</dbReference>
<dbReference type="Proteomes" id="UP000033918">
    <property type="component" value="Unassembled WGS sequence"/>
</dbReference>
<evidence type="ECO:0000259" key="9">
    <source>
        <dbReference type="Pfam" id="PF02223"/>
    </source>
</evidence>
<gene>
    <name evidence="8" type="primary">tmk</name>
    <name evidence="10" type="ORF">UU38_C0001G0017</name>
</gene>
<comment type="caution">
    <text evidence="10">The sequence shown here is derived from an EMBL/GenBank/DDBJ whole genome shotgun (WGS) entry which is preliminary data.</text>
</comment>
<dbReference type="Pfam" id="PF02223">
    <property type="entry name" value="Thymidylate_kin"/>
    <property type="match status" value="1"/>
</dbReference>
<organism evidence="10 11">
    <name type="scientific">Candidatus Wolfebacteria bacterium GW2011_GWB1_41_12</name>
    <dbReference type="NCBI Taxonomy" id="1619006"/>
    <lineage>
        <taxon>Bacteria</taxon>
        <taxon>Candidatus Wolfeibacteriota</taxon>
    </lineage>
</organism>